<evidence type="ECO:0000313" key="17">
    <source>
        <dbReference type="Proteomes" id="UP000051008"/>
    </source>
</evidence>
<dbReference type="PANTHER" id="PTHR33445">
    <property type="entry name" value="ATP SYNTHASE SUBUNIT B', CHLOROPLASTIC"/>
    <property type="match status" value="1"/>
</dbReference>
<evidence type="ECO:0000256" key="5">
    <source>
        <dbReference type="ARBA" id="ARBA00022692"/>
    </source>
</evidence>
<proteinExistence type="inferred from homology"/>
<comment type="subcellular location">
    <subcellularLocation>
        <location evidence="13">Cell membrane</location>
        <topology evidence="13">Single-pass membrane protein</topology>
    </subcellularLocation>
    <subcellularLocation>
        <location evidence="12">Endomembrane system</location>
        <topology evidence="12">Single-pass membrane protein</topology>
    </subcellularLocation>
</comment>
<keyword evidence="2 13" id="KW-0813">Transport</keyword>
<dbReference type="HAMAP" id="MF_01398">
    <property type="entry name" value="ATP_synth_b_bprime"/>
    <property type="match status" value="1"/>
</dbReference>
<dbReference type="InterPro" id="IPR050059">
    <property type="entry name" value="ATP_synthase_B_chain"/>
</dbReference>
<dbReference type="CDD" id="cd06503">
    <property type="entry name" value="ATP-synt_Fo_b"/>
    <property type="match status" value="1"/>
</dbReference>
<dbReference type="GO" id="GO:0046961">
    <property type="term" value="F:proton-transporting ATPase activity, rotational mechanism"/>
    <property type="evidence" value="ECO:0007669"/>
    <property type="project" value="TreeGrafter"/>
</dbReference>
<keyword evidence="4 13" id="KW-0138">CF(0)</keyword>
<evidence type="ECO:0000256" key="9">
    <source>
        <dbReference type="ARBA" id="ARBA00023136"/>
    </source>
</evidence>
<evidence type="ECO:0000256" key="14">
    <source>
        <dbReference type="RuleBase" id="RU003848"/>
    </source>
</evidence>
<dbReference type="SUPFAM" id="SSF81573">
    <property type="entry name" value="F1F0 ATP synthase subunit B, membrane domain"/>
    <property type="match status" value="1"/>
</dbReference>
<dbReference type="OrthoDB" id="282095at2"/>
<dbReference type="PATRIC" id="fig|1423718.3.peg.1794"/>
<dbReference type="Proteomes" id="UP000051008">
    <property type="component" value="Unassembled WGS sequence"/>
</dbReference>
<dbReference type="GO" id="GO:0012505">
    <property type="term" value="C:endomembrane system"/>
    <property type="evidence" value="ECO:0007669"/>
    <property type="project" value="UniProtKB-SubCell"/>
</dbReference>
<keyword evidence="17" id="KW-1185">Reference proteome</keyword>
<feature type="compositionally biased region" description="Basic and acidic residues" evidence="15">
    <location>
        <begin position="64"/>
        <end position="76"/>
    </location>
</feature>
<keyword evidence="9 13" id="KW-0472">Membrane</keyword>
<evidence type="ECO:0000256" key="15">
    <source>
        <dbReference type="SAM" id="MobiDB-lite"/>
    </source>
</evidence>
<comment type="similarity">
    <text evidence="1 13 14">Belongs to the ATPase B chain family.</text>
</comment>
<dbReference type="GO" id="GO:0005886">
    <property type="term" value="C:plasma membrane"/>
    <property type="evidence" value="ECO:0007669"/>
    <property type="project" value="UniProtKB-SubCell"/>
</dbReference>
<evidence type="ECO:0000256" key="12">
    <source>
        <dbReference type="ARBA" id="ARBA00037847"/>
    </source>
</evidence>
<comment type="function">
    <text evidence="13">Component of the F(0) channel, it forms part of the peripheral stalk, linking F(1) to F(0).</text>
</comment>
<evidence type="ECO:0000256" key="3">
    <source>
        <dbReference type="ARBA" id="ARBA00022475"/>
    </source>
</evidence>
<keyword evidence="10 13" id="KW-0066">ATP synthesis</keyword>
<keyword evidence="6 13" id="KW-0375">Hydrogen ion transport</keyword>
<evidence type="ECO:0000256" key="8">
    <source>
        <dbReference type="ARBA" id="ARBA00023065"/>
    </source>
</evidence>
<evidence type="ECO:0000256" key="1">
    <source>
        <dbReference type="ARBA" id="ARBA00005513"/>
    </source>
</evidence>
<dbReference type="GO" id="GO:0045259">
    <property type="term" value="C:proton-transporting ATP synthase complex"/>
    <property type="evidence" value="ECO:0007669"/>
    <property type="project" value="UniProtKB-KW"/>
</dbReference>
<dbReference type="InterPro" id="IPR002146">
    <property type="entry name" value="ATP_synth_b/b'su_bac/chlpt"/>
</dbReference>
<dbReference type="RefSeq" id="WP_056976583.1">
    <property type="nucleotide sequence ID" value="NZ_AYYP01000026.1"/>
</dbReference>
<accession>A0A0R2ABE7</accession>
<comment type="caution">
    <text evidence="16">The sequence shown here is derived from an EMBL/GenBank/DDBJ whole genome shotgun (WGS) entry which is preliminary data.</text>
</comment>
<evidence type="ECO:0000256" key="10">
    <source>
        <dbReference type="ARBA" id="ARBA00023310"/>
    </source>
</evidence>
<evidence type="ECO:0000256" key="13">
    <source>
        <dbReference type="HAMAP-Rule" id="MF_01398"/>
    </source>
</evidence>
<dbReference type="GeneID" id="75136975"/>
<evidence type="ECO:0000256" key="4">
    <source>
        <dbReference type="ARBA" id="ARBA00022547"/>
    </source>
</evidence>
<evidence type="ECO:0000256" key="6">
    <source>
        <dbReference type="ARBA" id="ARBA00022781"/>
    </source>
</evidence>
<gene>
    <name evidence="13" type="primary">atpF</name>
    <name evidence="16" type="ORF">FC14_GL001730</name>
</gene>
<evidence type="ECO:0000256" key="7">
    <source>
        <dbReference type="ARBA" id="ARBA00022989"/>
    </source>
</evidence>
<dbReference type="NCBIfam" id="TIGR01144">
    <property type="entry name" value="ATP_synt_b"/>
    <property type="match status" value="1"/>
</dbReference>
<keyword evidence="3 13" id="KW-1003">Cell membrane</keyword>
<name>A0A0R2ABE7_9LACO</name>
<dbReference type="PANTHER" id="PTHR33445:SF1">
    <property type="entry name" value="ATP SYNTHASE SUBUNIT B"/>
    <property type="match status" value="1"/>
</dbReference>
<keyword evidence="5 13" id="KW-0812">Transmembrane</keyword>
<dbReference type="Gene3D" id="6.10.250.1580">
    <property type="match status" value="1"/>
</dbReference>
<organism evidence="16 17">
    <name type="scientific">Ligilactobacillus agilis DSM 20509</name>
    <dbReference type="NCBI Taxonomy" id="1423718"/>
    <lineage>
        <taxon>Bacteria</taxon>
        <taxon>Bacillati</taxon>
        <taxon>Bacillota</taxon>
        <taxon>Bacilli</taxon>
        <taxon>Lactobacillales</taxon>
        <taxon>Lactobacillaceae</taxon>
        <taxon>Ligilactobacillus</taxon>
    </lineage>
</organism>
<protein>
    <recommendedName>
        <fullName evidence="13">ATP synthase subunit b</fullName>
    </recommendedName>
    <alternativeName>
        <fullName evidence="13">ATP synthase F(0) sector subunit b</fullName>
    </alternativeName>
    <alternativeName>
        <fullName evidence="13">ATPase subunit I</fullName>
    </alternativeName>
    <alternativeName>
        <fullName evidence="13">F-type ATPase subunit b</fullName>
        <shortName evidence="13">F-ATPase subunit b</shortName>
    </alternativeName>
</protein>
<dbReference type="InterPro" id="IPR005864">
    <property type="entry name" value="ATP_synth_F0_bsu_bac"/>
</dbReference>
<dbReference type="Pfam" id="PF00430">
    <property type="entry name" value="ATP-synt_B"/>
    <property type="match status" value="1"/>
</dbReference>
<dbReference type="InterPro" id="IPR028987">
    <property type="entry name" value="ATP_synth_B-like_membr_sf"/>
</dbReference>
<reference evidence="16 17" key="1">
    <citation type="journal article" date="2015" name="Genome Announc.">
        <title>Expanding the biotechnology potential of lactobacilli through comparative genomics of 213 strains and associated genera.</title>
        <authorList>
            <person name="Sun Z."/>
            <person name="Harris H.M."/>
            <person name="McCann A."/>
            <person name="Guo C."/>
            <person name="Argimon S."/>
            <person name="Zhang W."/>
            <person name="Yang X."/>
            <person name="Jeffery I.B."/>
            <person name="Cooney J.C."/>
            <person name="Kagawa T.F."/>
            <person name="Liu W."/>
            <person name="Song Y."/>
            <person name="Salvetti E."/>
            <person name="Wrobel A."/>
            <person name="Rasinkangas P."/>
            <person name="Parkhill J."/>
            <person name="Rea M.C."/>
            <person name="O'Sullivan O."/>
            <person name="Ritari J."/>
            <person name="Douillard F.P."/>
            <person name="Paul Ross R."/>
            <person name="Yang R."/>
            <person name="Briner A.E."/>
            <person name="Felis G.E."/>
            <person name="de Vos W.M."/>
            <person name="Barrangou R."/>
            <person name="Klaenhammer T.R."/>
            <person name="Caufield P.W."/>
            <person name="Cui Y."/>
            <person name="Zhang H."/>
            <person name="O'Toole P.W."/>
        </authorList>
    </citation>
    <scope>NUCLEOTIDE SEQUENCE [LARGE SCALE GENOMIC DNA]</scope>
    <source>
        <strain evidence="16 17">DSM 20509</strain>
    </source>
</reference>
<evidence type="ECO:0000313" key="16">
    <source>
        <dbReference type="EMBL" id="KRM64753.1"/>
    </source>
</evidence>
<evidence type="ECO:0000256" key="11">
    <source>
        <dbReference type="ARBA" id="ARBA00025198"/>
    </source>
</evidence>
<evidence type="ECO:0000256" key="2">
    <source>
        <dbReference type="ARBA" id="ARBA00022448"/>
    </source>
</evidence>
<comment type="function">
    <text evidence="11 13">F(1)F(0) ATP synthase produces ATP from ADP in the presence of a proton or sodium gradient. F-type ATPases consist of two structural domains, F(1) containing the extramembraneous catalytic core and F(0) containing the membrane proton channel, linked together by a central stalk and a peripheral stalk. During catalysis, ATP synthesis in the catalytic domain of F(1) is coupled via a rotary mechanism of the central stalk subunits to proton translocation.</text>
</comment>
<feature type="region of interest" description="Disordered" evidence="15">
    <location>
        <begin position="64"/>
        <end position="98"/>
    </location>
</feature>
<sequence length="175" mass="19360">MNSTFLLGAAEEGFAWGDFLFYLVLFIILMALIKKFAWGPVTEMMEKRATKIATDIDAAEESRKKAEDLAQKREEALQASRTEASEIVNRAKQNGEQQKATIVSAAHDEVVTMKANAKKDIQQERQEALASVKNDVAELSIEIASKIIQKELSAADQKALVDSYIEGLGKQNGIR</sequence>
<dbReference type="AlphaFoldDB" id="A0A0R2ABE7"/>
<dbReference type="EMBL" id="AYYP01000026">
    <property type="protein sequence ID" value="KRM64753.1"/>
    <property type="molecule type" value="Genomic_DNA"/>
</dbReference>
<keyword evidence="7 13" id="KW-1133">Transmembrane helix</keyword>
<keyword evidence="8 13" id="KW-0406">Ion transport</keyword>
<comment type="subunit">
    <text evidence="13">F-type ATPases have 2 components, F(1) - the catalytic core - and F(0) - the membrane proton channel. F(1) has five subunits: alpha(3), beta(3), gamma(1), delta(1), epsilon(1). F(0) has three main subunits: a(1), b(2) and c(10-14). The alpha and beta chains form an alternating ring which encloses part of the gamma chain. F(1) is attached to F(0) by a central stalk formed by the gamma and epsilon chains, while a peripheral stalk is formed by the delta and b chains.</text>
</comment>
<feature type="transmembrane region" description="Helical" evidence="13">
    <location>
        <begin position="20"/>
        <end position="38"/>
    </location>
</feature>
<dbReference type="GO" id="GO:0046933">
    <property type="term" value="F:proton-transporting ATP synthase activity, rotational mechanism"/>
    <property type="evidence" value="ECO:0007669"/>
    <property type="project" value="UniProtKB-UniRule"/>
</dbReference>